<keyword evidence="1" id="KW-0732">Signal</keyword>
<evidence type="ECO:0000313" key="3">
    <source>
        <dbReference type="Proteomes" id="UP000574761"/>
    </source>
</evidence>
<dbReference type="AlphaFoldDB" id="A0A7W6GK69"/>
<protein>
    <submittedName>
        <fullName evidence="2">Uncharacterized protein</fullName>
    </submittedName>
</protein>
<sequence length="91" mass="9713">MRLLSCMLLVAAVLVVPDWAAAGPPDARCTCRNRDGSKHALGAVVCLNVDGRKYLARCEMVLNVSSWQKVQDGCPVAATVGPLASTPYEVR</sequence>
<accession>A0A7W6GK69</accession>
<keyword evidence="3" id="KW-1185">Reference proteome</keyword>
<name>A0A7W6GK69_9HYPH</name>
<organism evidence="2 3">
    <name type="scientific">Mycoplana azooxidifex</name>
    <dbReference type="NCBI Taxonomy" id="1636188"/>
    <lineage>
        <taxon>Bacteria</taxon>
        <taxon>Pseudomonadati</taxon>
        <taxon>Pseudomonadota</taxon>
        <taxon>Alphaproteobacteria</taxon>
        <taxon>Hyphomicrobiales</taxon>
        <taxon>Rhizobiaceae</taxon>
        <taxon>Mycoplana</taxon>
    </lineage>
</organism>
<feature type="chain" id="PRO_5031298326" evidence="1">
    <location>
        <begin position="23"/>
        <end position="91"/>
    </location>
</feature>
<dbReference type="EMBL" id="JACIEE010000006">
    <property type="protein sequence ID" value="MBB3978002.1"/>
    <property type="molecule type" value="Genomic_DNA"/>
</dbReference>
<evidence type="ECO:0000256" key="1">
    <source>
        <dbReference type="SAM" id="SignalP"/>
    </source>
</evidence>
<dbReference type="Proteomes" id="UP000574761">
    <property type="component" value="Unassembled WGS sequence"/>
</dbReference>
<comment type="caution">
    <text evidence="2">The sequence shown here is derived from an EMBL/GenBank/DDBJ whole genome shotgun (WGS) entry which is preliminary data.</text>
</comment>
<feature type="signal peptide" evidence="1">
    <location>
        <begin position="1"/>
        <end position="22"/>
    </location>
</feature>
<reference evidence="2 3" key="1">
    <citation type="submission" date="2020-08" db="EMBL/GenBank/DDBJ databases">
        <title>Genomic Encyclopedia of Type Strains, Phase IV (KMG-IV): sequencing the most valuable type-strain genomes for metagenomic binning, comparative biology and taxonomic classification.</title>
        <authorList>
            <person name="Goeker M."/>
        </authorList>
    </citation>
    <scope>NUCLEOTIDE SEQUENCE [LARGE SCALE GENOMIC DNA]</scope>
    <source>
        <strain evidence="2 3">DSM 100211</strain>
    </source>
</reference>
<evidence type="ECO:0000313" key="2">
    <source>
        <dbReference type="EMBL" id="MBB3978002.1"/>
    </source>
</evidence>
<gene>
    <name evidence="2" type="ORF">GGQ64_003216</name>
</gene>
<proteinExistence type="predicted"/>
<dbReference type="RefSeq" id="WP_183806008.1">
    <property type="nucleotide sequence ID" value="NZ_JACIEE010000006.1"/>
</dbReference>